<dbReference type="Gene3D" id="1.25.40.10">
    <property type="entry name" value="Tetratricopeptide repeat domain"/>
    <property type="match status" value="1"/>
</dbReference>
<dbReference type="SUPFAM" id="SSF53756">
    <property type="entry name" value="UDP-Glycosyltransferase/glycogen phosphorylase"/>
    <property type="match status" value="1"/>
</dbReference>
<evidence type="ECO:0000313" key="11">
    <source>
        <dbReference type="EMBL" id="MDC7692830.1"/>
    </source>
</evidence>
<dbReference type="RefSeq" id="WP_272739616.1">
    <property type="nucleotide sequence ID" value="NZ_JAQQKW010000001.1"/>
</dbReference>
<keyword evidence="6" id="KW-0472">Membrane</keyword>
<dbReference type="Proteomes" id="UP001216595">
    <property type="component" value="Unassembled WGS sequence"/>
</dbReference>
<feature type="region of interest" description="Disordered" evidence="8">
    <location>
        <begin position="1"/>
        <end position="25"/>
    </location>
</feature>
<dbReference type="PANTHER" id="PTHR20961:SF38">
    <property type="entry name" value="PROTEIN O-LINKED-MANNOSE BETA-1,4-N-ACETYLGLUCOSAMINYLTRANSFERASE 2"/>
    <property type="match status" value="1"/>
</dbReference>
<evidence type="ECO:0000256" key="3">
    <source>
        <dbReference type="ARBA" id="ARBA00022679"/>
    </source>
</evidence>
<keyword evidence="7" id="KW-0325">Glycoprotein</keyword>
<evidence type="ECO:0000256" key="5">
    <source>
        <dbReference type="ARBA" id="ARBA00022989"/>
    </source>
</evidence>
<keyword evidence="12" id="KW-1185">Reference proteome</keyword>
<comment type="caution">
    <text evidence="11">The sequence shown here is derived from an EMBL/GenBank/DDBJ whole genome shotgun (WGS) entry which is preliminary data.</text>
</comment>
<dbReference type="InterPro" id="IPR049625">
    <property type="entry name" value="Glyco_transf_61_cat"/>
</dbReference>
<evidence type="ECO:0000256" key="4">
    <source>
        <dbReference type="ARBA" id="ARBA00022692"/>
    </source>
</evidence>
<evidence type="ECO:0000256" key="6">
    <source>
        <dbReference type="ARBA" id="ARBA00023136"/>
    </source>
</evidence>
<evidence type="ECO:0000256" key="2">
    <source>
        <dbReference type="ARBA" id="ARBA00022676"/>
    </source>
</evidence>
<reference evidence="11 12" key="1">
    <citation type="submission" date="2023-01" db="EMBL/GenBank/DDBJ databases">
        <title>Novel species of the genus Asticcacaulis isolated from rivers.</title>
        <authorList>
            <person name="Lu H."/>
        </authorList>
    </citation>
    <scope>NUCLEOTIDE SEQUENCE [LARGE SCALE GENOMIC DNA]</scope>
    <source>
        <strain evidence="11 12">DXS10W</strain>
    </source>
</reference>
<dbReference type="Gene3D" id="3.40.50.2000">
    <property type="entry name" value="Glycogen Phosphorylase B"/>
    <property type="match status" value="1"/>
</dbReference>
<dbReference type="InterPro" id="IPR007657">
    <property type="entry name" value="Glycosyltransferase_61"/>
</dbReference>
<keyword evidence="5" id="KW-1133">Transmembrane helix</keyword>
<evidence type="ECO:0000256" key="1">
    <source>
        <dbReference type="ARBA" id="ARBA00004167"/>
    </source>
</evidence>
<evidence type="ECO:0000313" key="12">
    <source>
        <dbReference type="Proteomes" id="UP001216595"/>
    </source>
</evidence>
<dbReference type="EMBL" id="JAQQKW010000001">
    <property type="protein sequence ID" value="MDC7692830.1"/>
    <property type="molecule type" value="Genomic_DNA"/>
</dbReference>
<gene>
    <name evidence="11" type="ORF">PQU94_00900</name>
</gene>
<name>A0ABT5IAB6_9CAUL</name>
<dbReference type="PANTHER" id="PTHR20961">
    <property type="entry name" value="GLYCOSYLTRANSFERASE"/>
    <property type="match status" value="1"/>
</dbReference>
<organism evidence="11 12">
    <name type="scientific">Asticcacaulis currens</name>
    <dbReference type="NCBI Taxonomy" id="2984210"/>
    <lineage>
        <taxon>Bacteria</taxon>
        <taxon>Pseudomonadati</taxon>
        <taxon>Pseudomonadota</taxon>
        <taxon>Alphaproteobacteria</taxon>
        <taxon>Caulobacterales</taxon>
        <taxon>Caulobacteraceae</taxon>
        <taxon>Asticcacaulis</taxon>
    </lineage>
</organism>
<evidence type="ECO:0000256" key="8">
    <source>
        <dbReference type="SAM" id="MobiDB-lite"/>
    </source>
</evidence>
<feature type="domain" description="Spore protein YkvP/CgeB glycosyl transferase-like" evidence="10">
    <location>
        <begin position="1356"/>
        <end position="1507"/>
    </location>
</feature>
<dbReference type="InterPro" id="IPR011990">
    <property type="entry name" value="TPR-like_helical_dom_sf"/>
</dbReference>
<keyword evidence="3" id="KW-0808">Transferase</keyword>
<dbReference type="CDD" id="cd03801">
    <property type="entry name" value="GT4_PimA-like"/>
    <property type="match status" value="1"/>
</dbReference>
<dbReference type="Pfam" id="PF04577">
    <property type="entry name" value="Glyco_transf_61"/>
    <property type="match status" value="1"/>
</dbReference>
<evidence type="ECO:0000259" key="10">
    <source>
        <dbReference type="Pfam" id="PF13524"/>
    </source>
</evidence>
<dbReference type="SUPFAM" id="SSF48452">
    <property type="entry name" value="TPR-like"/>
    <property type="match status" value="1"/>
</dbReference>
<keyword evidence="4" id="KW-0812">Transmembrane</keyword>
<protein>
    <submittedName>
        <fullName evidence="11">Glycosyltransferase 61 family protein</fullName>
    </submittedName>
</protein>
<dbReference type="InterPro" id="IPR055259">
    <property type="entry name" value="YkvP/CgeB_Glyco_trans-like"/>
</dbReference>
<feature type="domain" description="Glycosyltransferase 61 catalytic" evidence="9">
    <location>
        <begin position="598"/>
        <end position="786"/>
    </location>
</feature>
<evidence type="ECO:0000256" key="7">
    <source>
        <dbReference type="ARBA" id="ARBA00023180"/>
    </source>
</evidence>
<accession>A0ABT5IAB6</accession>
<comment type="subcellular location">
    <subcellularLocation>
        <location evidence="1">Membrane</location>
        <topology evidence="1">Single-pass membrane protein</topology>
    </subcellularLocation>
</comment>
<dbReference type="Pfam" id="PF13524">
    <property type="entry name" value="Glyco_trans_1_2"/>
    <property type="match status" value="1"/>
</dbReference>
<sequence>MNASNKIKKMIPGFKSQSKDESEKNEFIEIQEKKDSPDRYIFLDEKWYIETYQDLKLAGVDANEHYSEYGAFEGRSPCEISSFSRVELLYDLLRSPNPSPIVSSFFGEWLWLNGRVEEALEVLSGHEMTVRGAYVKLSILLEMDIDLAIGWLDLYLNSGGSLASIFLPVKDVIIDICCRLHSQNKINQCEFIISSIFQDSEERTRFLKTISILSKFQESRKLYLCDAEATSVIYKGAISSKDYFVQMACLLRSYCFNSIGTKDFSYHWVEAVCQLLNGASDSKALSVLRLSIAASKDLDVQGSALRKLRAELIKVATDAFKSGRPESNELLATLDIFDGSGTPGDVEYVLLQIVKAKRELEPGIEKRIVSLCKTAILPVLKTLNIETRNDLARNIVELAYIYSTTNRAEIALDLYKIGLRCGYVDQGGLVHYVADLENFVIKKAVDDGDLHRGMEIATQSAFIDKSALKQLKIRSAAELAGVNLSYIPLKSARKIAEFPIKFFKKKFELTADRGSLDAPEIYVAKINNCIGFSKCNIIITDDYAIYDLPRNLKDIPIILGDHNVLVGVHGEDILAKLPIPEVNLPTGLALFGVHTHNYGHWFVEFLYRMISFEEAECPKHLPLYVDKGLPATIRESIDLLNIHERPIVEIEPDISYKFASLYVSAQPTYFPFDIKPGNNEYDTVWPGDVFSELRAKLIAAAEKKYGEFPSKKRRLFVSRNSFASRCLTNEQEIVSYLSLQGFEVFHPEKHSFVEQIEAFKSASVVVGVCSSALSNALFCEPGTPVIGLIHDYSGFNYYGYASYIQSGGAEMYFIQGKRDPGQTVHPFHLDFSVPLDEIKTALTQVGVEELLENEQYYIADDKEKAFSSRWKAAEQLIDVDFISRQYEAKNLPLPKGDIKALYLSGKLETGLWPHPLFDPDHYRVNSRRTVAEGRELLDYAGVGHEEGLNPSAAFDTAYYANVNADVADSGNIGLVHYVTQGIHEGRLPINLSDENLIERLEASVDRKVENPFIQMLLLIAAYYKTDTAFVQKRLESRKDLIGLRAALLNVAYIFIHECLYLRALNAFDLYMNIYGESADIWFQKASAFKRIGRIVKACDALKVAQRFDSKAEHIKKELQTLEAHLTTKVSLSPKPESSVEAPTDLLFFDSSFPDPISSFRFGEFISYVKHFDTAVVSSSNWDVRPYGGADNFFDLRQEISRKNGIGEAQIVDFDSSRPVRARSAYAVFINNAALIADRSIFDVNRFGFTLYPGGGFALNNRESDLKLKRVLTDSRCQYVVTTQIATYDYLLEKQWIDTNRIVHVFGGVVPSLLGGLPRLDNSQWLGSELNICFVAQRYSHNGWEKGYDVLVAVAKHLKGNRHVRFHVVGGYDSSVIPLDGLDNITFYGIQKPDFFPDFYRKMHVILSPNISASHKHGSGQFDGFPTTTCVEAGAYGVAMFLSDYMNFNRDATGAKIFQEGREFELITRDAEAIAEKIRYYLSAREELAQLANAGRRRLGELFSYDSQMGPRIRAVEKYLLD</sequence>
<keyword evidence="2" id="KW-0328">Glycosyltransferase</keyword>
<evidence type="ECO:0000259" key="9">
    <source>
        <dbReference type="Pfam" id="PF04577"/>
    </source>
</evidence>
<proteinExistence type="predicted"/>